<dbReference type="RefSeq" id="WP_237820769.1">
    <property type="nucleotide sequence ID" value="NZ_JAKLTQ010000007.1"/>
</dbReference>
<name>A0ABS9L705_9MICC</name>
<keyword evidence="3" id="KW-1185">Reference proteome</keyword>
<protein>
    <submittedName>
        <fullName evidence="2">VOC family protein</fullName>
    </submittedName>
</protein>
<gene>
    <name evidence="2" type="ORF">LVY72_11040</name>
</gene>
<organism evidence="2 3">
    <name type="scientific">Arthrobacter hankyongi</name>
    <dbReference type="NCBI Taxonomy" id="2904801"/>
    <lineage>
        <taxon>Bacteria</taxon>
        <taxon>Bacillati</taxon>
        <taxon>Actinomycetota</taxon>
        <taxon>Actinomycetes</taxon>
        <taxon>Micrococcales</taxon>
        <taxon>Micrococcaceae</taxon>
        <taxon>Arthrobacter</taxon>
    </lineage>
</organism>
<sequence>MEALSSRVLLRPSDPIKSQVFYRDVLGLAVYREFGDPRSPGLVFFLGNGLLEVSGEREAQGPGRLELWIQVRDVQAEHRKLQDAGVSIIRPPVQEPWGLVEMWIEDPDGVRLVLVEIPEDHPLRRDRRNPADL</sequence>
<proteinExistence type="predicted"/>
<accession>A0ABS9L705</accession>
<dbReference type="PROSITE" id="PS51819">
    <property type="entry name" value="VOC"/>
    <property type="match status" value="1"/>
</dbReference>
<dbReference type="InterPro" id="IPR004360">
    <property type="entry name" value="Glyas_Fos-R_dOase_dom"/>
</dbReference>
<dbReference type="InterPro" id="IPR037523">
    <property type="entry name" value="VOC_core"/>
</dbReference>
<dbReference type="SUPFAM" id="SSF54593">
    <property type="entry name" value="Glyoxalase/Bleomycin resistance protein/Dihydroxybiphenyl dioxygenase"/>
    <property type="match status" value="1"/>
</dbReference>
<comment type="caution">
    <text evidence="2">The sequence shown here is derived from an EMBL/GenBank/DDBJ whole genome shotgun (WGS) entry which is preliminary data.</text>
</comment>
<evidence type="ECO:0000313" key="3">
    <source>
        <dbReference type="Proteomes" id="UP001165368"/>
    </source>
</evidence>
<dbReference type="EMBL" id="JAKLTQ010000007">
    <property type="protein sequence ID" value="MCG2622448.1"/>
    <property type="molecule type" value="Genomic_DNA"/>
</dbReference>
<dbReference type="Gene3D" id="3.10.180.10">
    <property type="entry name" value="2,3-Dihydroxybiphenyl 1,2-Dioxygenase, domain 1"/>
    <property type="match status" value="1"/>
</dbReference>
<evidence type="ECO:0000259" key="1">
    <source>
        <dbReference type="PROSITE" id="PS51819"/>
    </source>
</evidence>
<evidence type="ECO:0000313" key="2">
    <source>
        <dbReference type="EMBL" id="MCG2622448.1"/>
    </source>
</evidence>
<dbReference type="Proteomes" id="UP001165368">
    <property type="component" value="Unassembled WGS sequence"/>
</dbReference>
<feature type="domain" description="VOC" evidence="1">
    <location>
        <begin position="3"/>
        <end position="117"/>
    </location>
</feature>
<reference evidence="2" key="1">
    <citation type="submission" date="2022-01" db="EMBL/GenBank/DDBJ databases">
        <authorList>
            <person name="Jo J.-H."/>
            <person name="Im W.-T."/>
        </authorList>
    </citation>
    <scope>NUCLEOTIDE SEQUENCE</scope>
    <source>
        <strain evidence="2">I2-34</strain>
    </source>
</reference>
<dbReference type="InterPro" id="IPR029068">
    <property type="entry name" value="Glyas_Bleomycin-R_OHBP_Dase"/>
</dbReference>
<dbReference type="Pfam" id="PF00903">
    <property type="entry name" value="Glyoxalase"/>
    <property type="match status" value="1"/>
</dbReference>